<name>A0A371IBW7_MUCPR</name>
<dbReference type="AlphaFoldDB" id="A0A371IBW7"/>
<proteinExistence type="predicted"/>
<accession>A0A371IBW7</accession>
<protein>
    <submittedName>
        <fullName evidence="1">Uncharacterized protein</fullName>
    </submittedName>
</protein>
<dbReference type="OrthoDB" id="10266249at2759"/>
<evidence type="ECO:0000313" key="1">
    <source>
        <dbReference type="EMBL" id="RDY12531.1"/>
    </source>
</evidence>
<gene>
    <name evidence="1" type="ORF">CR513_02688</name>
</gene>
<keyword evidence="2" id="KW-1185">Reference proteome</keyword>
<feature type="non-terminal residue" evidence="1">
    <location>
        <position position="1"/>
    </location>
</feature>
<dbReference type="EMBL" id="QJKJ01000454">
    <property type="protein sequence ID" value="RDY12531.1"/>
    <property type="molecule type" value="Genomic_DNA"/>
</dbReference>
<reference evidence="1" key="1">
    <citation type="submission" date="2018-05" db="EMBL/GenBank/DDBJ databases">
        <title>Draft genome of Mucuna pruriens seed.</title>
        <authorList>
            <person name="Nnadi N.E."/>
            <person name="Vos R."/>
            <person name="Hasami M.H."/>
            <person name="Devisetty U.K."/>
            <person name="Aguiy J.C."/>
        </authorList>
    </citation>
    <scope>NUCLEOTIDE SEQUENCE [LARGE SCALE GENOMIC DNA]</scope>
    <source>
        <strain evidence="1">JCA_2017</strain>
    </source>
</reference>
<sequence length="107" mass="11908">MYLFPNFHGLVGEDPRKHLKEFHGEDPRKHLKEFHGTRSLISNIQFGVRGFAISGAVNELAIEQHHICLLVRVCGICASVEHPTDTCPNLQETELNSAKVTAMMGGQ</sequence>
<organism evidence="1 2">
    <name type="scientific">Mucuna pruriens</name>
    <name type="common">Velvet bean</name>
    <name type="synonym">Dolichos pruriens</name>
    <dbReference type="NCBI Taxonomy" id="157652"/>
    <lineage>
        <taxon>Eukaryota</taxon>
        <taxon>Viridiplantae</taxon>
        <taxon>Streptophyta</taxon>
        <taxon>Embryophyta</taxon>
        <taxon>Tracheophyta</taxon>
        <taxon>Spermatophyta</taxon>
        <taxon>Magnoliopsida</taxon>
        <taxon>eudicotyledons</taxon>
        <taxon>Gunneridae</taxon>
        <taxon>Pentapetalae</taxon>
        <taxon>rosids</taxon>
        <taxon>fabids</taxon>
        <taxon>Fabales</taxon>
        <taxon>Fabaceae</taxon>
        <taxon>Papilionoideae</taxon>
        <taxon>50 kb inversion clade</taxon>
        <taxon>NPAAA clade</taxon>
        <taxon>indigoferoid/millettioid clade</taxon>
        <taxon>Phaseoleae</taxon>
        <taxon>Mucuna</taxon>
    </lineage>
</organism>
<comment type="caution">
    <text evidence="1">The sequence shown here is derived from an EMBL/GenBank/DDBJ whole genome shotgun (WGS) entry which is preliminary data.</text>
</comment>
<dbReference type="Proteomes" id="UP000257109">
    <property type="component" value="Unassembled WGS sequence"/>
</dbReference>
<evidence type="ECO:0000313" key="2">
    <source>
        <dbReference type="Proteomes" id="UP000257109"/>
    </source>
</evidence>